<dbReference type="SUPFAM" id="SSF46785">
    <property type="entry name" value="Winged helix' DNA-binding domain"/>
    <property type="match status" value="1"/>
</dbReference>
<reference evidence="5 6" key="1">
    <citation type="submission" date="2017-10" db="EMBL/GenBank/DDBJ databases">
        <title>Draft genome of Longibacter Salinarum.</title>
        <authorList>
            <person name="Goh K.M."/>
            <person name="Shamsir M.S."/>
            <person name="Lim S.W."/>
        </authorList>
    </citation>
    <scope>NUCLEOTIDE SEQUENCE [LARGE SCALE GENOMIC DNA]</scope>
    <source>
        <strain evidence="5 6">KCTC 52045</strain>
    </source>
</reference>
<keyword evidence="3 4" id="KW-0804">Transcription</keyword>
<dbReference type="InterPro" id="IPR026282">
    <property type="entry name" value="MJ1563"/>
</dbReference>
<evidence type="ECO:0000256" key="4">
    <source>
        <dbReference type="PIRNR" id="PIRNR006707"/>
    </source>
</evidence>
<dbReference type="Proteomes" id="UP000220102">
    <property type="component" value="Unassembled WGS sequence"/>
</dbReference>
<keyword evidence="1 4" id="KW-0805">Transcription regulation</keyword>
<dbReference type="GO" id="GO:0003677">
    <property type="term" value="F:DNA binding"/>
    <property type="evidence" value="ECO:0007669"/>
    <property type="project" value="UniProtKB-UniRule"/>
</dbReference>
<proteinExistence type="inferred from homology"/>
<evidence type="ECO:0000313" key="5">
    <source>
        <dbReference type="EMBL" id="PEN12261.1"/>
    </source>
</evidence>
<dbReference type="InterPro" id="IPR052362">
    <property type="entry name" value="HTH-GbsR_regulator"/>
</dbReference>
<evidence type="ECO:0000256" key="2">
    <source>
        <dbReference type="ARBA" id="ARBA00023125"/>
    </source>
</evidence>
<dbReference type="EMBL" id="PDEQ01000008">
    <property type="protein sequence ID" value="PEN12261.1"/>
    <property type="molecule type" value="Genomic_DNA"/>
</dbReference>
<sequence>MSHDRSLTPAENDLIEEFGNIYESYGLKRLQGLIVGLLLTQDEPVSLDDMVELLGHSKGPISIAVRRIDDIGLARKVNGPVNRRNYYIAHPDLFLNNFKFNMATVQKNRELAERFLSRIRAEGPSGREETIRNLEHMKAFYQLMESFYQDFSDRWTEIKEKRLEEERAA</sequence>
<dbReference type="PANTHER" id="PTHR38465:SF1">
    <property type="entry name" value="HTH-TYPE TRANSCRIPTIONAL REGULATOR MJ1563-RELATED"/>
    <property type="match status" value="1"/>
</dbReference>
<dbReference type="Gene3D" id="1.10.10.10">
    <property type="entry name" value="Winged helix-like DNA-binding domain superfamily/Winged helix DNA-binding domain"/>
    <property type="match status" value="1"/>
</dbReference>
<dbReference type="PIRSF" id="PIRSF006707">
    <property type="entry name" value="MJ1563"/>
    <property type="match status" value="1"/>
</dbReference>
<keyword evidence="2 4" id="KW-0238">DNA-binding</keyword>
<dbReference type="InterPro" id="IPR036390">
    <property type="entry name" value="WH_DNA-bd_sf"/>
</dbReference>
<organism evidence="5 6">
    <name type="scientific">Longibacter salinarum</name>
    <dbReference type="NCBI Taxonomy" id="1850348"/>
    <lineage>
        <taxon>Bacteria</taxon>
        <taxon>Pseudomonadati</taxon>
        <taxon>Rhodothermota</taxon>
        <taxon>Rhodothermia</taxon>
        <taxon>Rhodothermales</taxon>
        <taxon>Salisaetaceae</taxon>
        <taxon>Longibacter</taxon>
    </lineage>
</organism>
<dbReference type="PANTHER" id="PTHR38465">
    <property type="entry name" value="HTH-TYPE TRANSCRIPTIONAL REGULATOR MJ1563-RELATED"/>
    <property type="match status" value="1"/>
</dbReference>
<comment type="caution">
    <text evidence="5">The sequence shown here is derived from an EMBL/GenBank/DDBJ whole genome shotgun (WGS) entry which is preliminary data.</text>
</comment>
<accession>A0A2A8CUY5</accession>
<evidence type="ECO:0000313" key="6">
    <source>
        <dbReference type="Proteomes" id="UP000220102"/>
    </source>
</evidence>
<dbReference type="AlphaFoldDB" id="A0A2A8CUY5"/>
<dbReference type="RefSeq" id="WP_098077413.1">
    <property type="nucleotide sequence ID" value="NZ_PDEQ01000008.1"/>
</dbReference>
<comment type="similarity">
    <text evidence="4">Belongs to the GbsR family.</text>
</comment>
<dbReference type="InterPro" id="IPR036388">
    <property type="entry name" value="WH-like_DNA-bd_sf"/>
</dbReference>
<evidence type="ECO:0000256" key="1">
    <source>
        <dbReference type="ARBA" id="ARBA00023015"/>
    </source>
</evidence>
<evidence type="ECO:0000256" key="3">
    <source>
        <dbReference type="ARBA" id="ARBA00023163"/>
    </source>
</evidence>
<protein>
    <recommendedName>
        <fullName evidence="4">HTH-type transcriptional regulator</fullName>
    </recommendedName>
</protein>
<dbReference type="OrthoDB" id="5516479at2"/>
<gene>
    <name evidence="5" type="ORF">CRI94_14580</name>
</gene>
<keyword evidence="6" id="KW-1185">Reference proteome</keyword>
<name>A0A2A8CUY5_9BACT</name>